<dbReference type="GO" id="GO:0004553">
    <property type="term" value="F:hydrolase activity, hydrolyzing O-glycosyl compounds"/>
    <property type="evidence" value="ECO:0007669"/>
    <property type="project" value="InterPro"/>
</dbReference>
<evidence type="ECO:0000256" key="4">
    <source>
        <dbReference type="SAM" id="SignalP"/>
    </source>
</evidence>
<evidence type="ECO:0000259" key="9">
    <source>
        <dbReference type="Pfam" id="PF18565"/>
    </source>
</evidence>
<dbReference type="Pfam" id="PF16355">
    <property type="entry name" value="DUF4982"/>
    <property type="match status" value="1"/>
</dbReference>
<dbReference type="InterPro" id="IPR008979">
    <property type="entry name" value="Galactose-bd-like_sf"/>
</dbReference>
<dbReference type="InterPro" id="IPR006103">
    <property type="entry name" value="Glyco_hydro_2_cat"/>
</dbReference>
<dbReference type="InterPro" id="IPR006104">
    <property type="entry name" value="Glyco_hydro_2_N"/>
</dbReference>
<feature type="chain" id="PRO_5032704428" evidence="4">
    <location>
        <begin position="22"/>
        <end position="809"/>
    </location>
</feature>
<gene>
    <name evidence="10" type="ORF">HKQ55_06550</name>
</gene>
<dbReference type="EMBL" id="JABDSI010000097">
    <property type="protein sequence ID" value="NMW39814.1"/>
    <property type="molecule type" value="Genomic_DNA"/>
</dbReference>
<protein>
    <submittedName>
        <fullName evidence="10">Glycoside hydrolase family 2 protein</fullName>
    </submittedName>
</protein>
<dbReference type="PROSITE" id="PS00608">
    <property type="entry name" value="GLYCOSYL_HYDROL_F2_2"/>
    <property type="match status" value="1"/>
</dbReference>
<keyword evidence="2 10" id="KW-0378">Hydrolase</keyword>
<dbReference type="InterPro" id="IPR006101">
    <property type="entry name" value="Glyco_hydro_2"/>
</dbReference>
<dbReference type="Gene3D" id="3.20.20.80">
    <property type="entry name" value="Glycosidases"/>
    <property type="match status" value="1"/>
</dbReference>
<dbReference type="InterPro" id="IPR017853">
    <property type="entry name" value="GH"/>
</dbReference>
<feature type="signal peptide" evidence="4">
    <location>
        <begin position="1"/>
        <end position="21"/>
    </location>
</feature>
<dbReference type="SUPFAM" id="SSF51445">
    <property type="entry name" value="(Trans)glycosidases"/>
    <property type="match status" value="1"/>
</dbReference>
<dbReference type="AlphaFoldDB" id="A0A848QUA0"/>
<feature type="domain" description="Glycoside hydrolase family 2" evidence="9">
    <location>
        <begin position="703"/>
        <end position="803"/>
    </location>
</feature>
<dbReference type="InterPro" id="IPR032311">
    <property type="entry name" value="DUF4982"/>
</dbReference>
<organism evidence="10 11">
    <name type="scientific">Phocaeicola vulgatus</name>
    <name type="common">Bacteroides vulgatus</name>
    <dbReference type="NCBI Taxonomy" id="821"/>
    <lineage>
        <taxon>Bacteria</taxon>
        <taxon>Pseudomonadati</taxon>
        <taxon>Bacteroidota</taxon>
        <taxon>Bacteroidia</taxon>
        <taxon>Bacteroidales</taxon>
        <taxon>Bacteroidaceae</taxon>
        <taxon>Phocaeicola</taxon>
    </lineage>
</organism>
<sequence length="809" mass="92135">MKTWNKLFMYLMALFILPTNAGLHASGRETLFDKNWKFYLGSIANAEQPIFNDSMWRILDLPHDWSVEPLSLQRENITIGPFSRMSEGFIDTGHMVGGEGWYRKEFTISNDDADKCISLYFEGVYNQSEVWINGKKAHFNPYGYTSYRTDITSYCNAPGVPNIIAVKVVNSGRNSRWYSGSGIFRHVWLIKTEKLHLDKWDTFVTTSGLRRKGKEAEIRLSTIIHRIGLQNQTGEIGIKIYSPSGNKVFSTSQEVRLADKTPVTTSFPVQTPELWSVDAPVLYRVEVSVSSGGREYDRISIPFGIRTIAFSAEKGFQLNGKSLKLKGGCLHHDNGLLGAVAIDRAEERKVELLKANGYNAVRCSHNLTSEYFLDACDRLGMLVIHETFDQWQKPKRDNDYHQFFDEWGVKDLTAGVRRDRNHPSIIMWSIGNEIQERADAKGEEIAEKLVSAIKQYDDSRFTTAGVNWFWDNPHYQWETDSERAFRNIDIAGYNYAWDKYENDHATHPKRIMYGSESYPKDAAINWNLVEKHSYIIGDFVWAAMDYLGEAALGRTFELSPGEPSHQNWPWYNSWCGDIDLCGDKKPQSYYRDIVWRERAISMAVRPAVTLGKYIMMSDWGWSLEQLTWNWRGMEDKPMTVNIYSRSPKVKLYLNDKLVGEKETGRENYIATFEVPYEPGILKAVNAQSKEEFILKTTGKPSAIRLTADRDKIKASRNDLSYVKIELIDKDGNVVPDTSLPVSIQCSGNGHIIAAGNAAYDDMKSFRSLTPNTFRGKAMAIVQPDEAKGTIQLTVSAEGLEDVSILIKVE</sequence>
<dbReference type="RefSeq" id="WP_172769941.1">
    <property type="nucleotide sequence ID" value="NZ_JABDSI010000097.1"/>
</dbReference>
<dbReference type="Proteomes" id="UP000583639">
    <property type="component" value="Unassembled WGS sequence"/>
</dbReference>
<dbReference type="Pfam" id="PF02837">
    <property type="entry name" value="Glyco_hydro_2_N"/>
    <property type="match status" value="1"/>
</dbReference>
<dbReference type="Gene3D" id="2.60.40.10">
    <property type="entry name" value="Immunoglobulins"/>
    <property type="match status" value="3"/>
</dbReference>
<proteinExistence type="inferred from homology"/>
<dbReference type="SUPFAM" id="SSF49785">
    <property type="entry name" value="Galactose-binding domain-like"/>
    <property type="match status" value="1"/>
</dbReference>
<feature type="domain" description="Glycosyl hydrolases family 2 sugar binding" evidence="7">
    <location>
        <begin position="96"/>
        <end position="192"/>
    </location>
</feature>
<keyword evidence="4" id="KW-0732">Signal</keyword>
<keyword evidence="3" id="KW-0326">Glycosidase</keyword>
<evidence type="ECO:0000256" key="3">
    <source>
        <dbReference type="ARBA" id="ARBA00023295"/>
    </source>
</evidence>
<dbReference type="PANTHER" id="PTHR42732">
    <property type="entry name" value="BETA-GALACTOSIDASE"/>
    <property type="match status" value="1"/>
</dbReference>
<evidence type="ECO:0000313" key="10">
    <source>
        <dbReference type="EMBL" id="NMW39814.1"/>
    </source>
</evidence>
<dbReference type="InterPro" id="IPR013783">
    <property type="entry name" value="Ig-like_fold"/>
</dbReference>
<dbReference type="Pfam" id="PF18565">
    <property type="entry name" value="Glyco_hydro2_C5"/>
    <property type="match status" value="1"/>
</dbReference>
<dbReference type="GO" id="GO:0005975">
    <property type="term" value="P:carbohydrate metabolic process"/>
    <property type="evidence" value="ECO:0007669"/>
    <property type="project" value="InterPro"/>
</dbReference>
<feature type="domain" description="Glycoside hydrolase family 2 catalytic" evidence="6">
    <location>
        <begin position="314"/>
        <end position="464"/>
    </location>
</feature>
<evidence type="ECO:0000313" key="11">
    <source>
        <dbReference type="Proteomes" id="UP000583639"/>
    </source>
</evidence>
<comment type="similarity">
    <text evidence="1">Belongs to the glycosyl hydrolase 2 family.</text>
</comment>
<dbReference type="InterPro" id="IPR051913">
    <property type="entry name" value="GH2_Domain-Containing"/>
</dbReference>
<comment type="caution">
    <text evidence="10">The sequence shown here is derived from an EMBL/GenBank/DDBJ whole genome shotgun (WGS) entry which is preliminary data.</text>
</comment>
<dbReference type="Gene3D" id="2.60.120.260">
    <property type="entry name" value="Galactose-binding domain-like"/>
    <property type="match status" value="1"/>
</dbReference>
<evidence type="ECO:0000256" key="2">
    <source>
        <dbReference type="ARBA" id="ARBA00022801"/>
    </source>
</evidence>
<dbReference type="InterPro" id="IPR040605">
    <property type="entry name" value="Glyco_hydro2_dom5"/>
</dbReference>
<dbReference type="PANTHER" id="PTHR42732:SF1">
    <property type="entry name" value="BETA-MANNOSIDASE"/>
    <property type="match status" value="1"/>
</dbReference>
<name>A0A848QUA0_PHOVU</name>
<evidence type="ECO:0000256" key="1">
    <source>
        <dbReference type="ARBA" id="ARBA00007401"/>
    </source>
</evidence>
<evidence type="ECO:0000259" key="7">
    <source>
        <dbReference type="Pfam" id="PF02837"/>
    </source>
</evidence>
<reference evidence="10 11" key="1">
    <citation type="submission" date="2020-04" db="EMBL/GenBank/DDBJ databases">
        <title>A novel gut-associated lysogenic phage, Bacteroides phage BV01, alters the host transcriptome and bile acid metabolism in Bacteroides vulgatus.</title>
        <authorList>
            <person name="Campbell D.E."/>
            <person name="Ly L."/>
            <person name="Ridlon J.M."/>
            <person name="Hsiao A."/>
            <person name="Degnan P.H."/>
        </authorList>
    </citation>
    <scope>NUCLEOTIDE SEQUENCE [LARGE SCALE GENOMIC DNA]</scope>
    <source>
        <strain evidence="10 11">VPI-BV8526</strain>
    </source>
</reference>
<accession>A0A848QUA0</accession>
<feature type="domain" description="Glycoside hydrolase family 2 immunoglobulin-like beta-sandwich" evidence="5">
    <location>
        <begin position="201"/>
        <end position="306"/>
    </location>
</feature>
<dbReference type="Pfam" id="PF02836">
    <property type="entry name" value="Glyco_hydro_2_C"/>
    <property type="match status" value="1"/>
</dbReference>
<evidence type="ECO:0000259" key="6">
    <source>
        <dbReference type="Pfam" id="PF02836"/>
    </source>
</evidence>
<feature type="domain" description="DUF4982" evidence="8">
    <location>
        <begin position="636"/>
        <end position="686"/>
    </location>
</feature>
<evidence type="ECO:0000259" key="5">
    <source>
        <dbReference type="Pfam" id="PF00703"/>
    </source>
</evidence>
<dbReference type="PRINTS" id="PR00132">
    <property type="entry name" value="GLHYDRLASE2"/>
</dbReference>
<dbReference type="InterPro" id="IPR036156">
    <property type="entry name" value="Beta-gal/glucu_dom_sf"/>
</dbReference>
<evidence type="ECO:0000259" key="8">
    <source>
        <dbReference type="Pfam" id="PF16355"/>
    </source>
</evidence>
<dbReference type="InterPro" id="IPR006102">
    <property type="entry name" value="Ig-like_GH2"/>
</dbReference>
<dbReference type="SUPFAM" id="SSF49303">
    <property type="entry name" value="beta-Galactosidase/glucuronidase domain"/>
    <property type="match status" value="1"/>
</dbReference>
<dbReference type="InterPro" id="IPR023232">
    <property type="entry name" value="Glyco_hydro_2_AS"/>
</dbReference>
<dbReference type="Pfam" id="PF00703">
    <property type="entry name" value="Glyco_hydro_2"/>
    <property type="match status" value="1"/>
</dbReference>